<organism evidence="2">
    <name type="scientific">Capitella teleta</name>
    <name type="common">Polychaete worm</name>
    <dbReference type="NCBI Taxonomy" id="283909"/>
    <lineage>
        <taxon>Eukaryota</taxon>
        <taxon>Metazoa</taxon>
        <taxon>Spiralia</taxon>
        <taxon>Lophotrochozoa</taxon>
        <taxon>Annelida</taxon>
        <taxon>Polychaeta</taxon>
        <taxon>Sedentaria</taxon>
        <taxon>Scolecida</taxon>
        <taxon>Capitellidae</taxon>
        <taxon>Capitella</taxon>
    </lineage>
</organism>
<feature type="compositionally biased region" description="Basic and acidic residues" evidence="1">
    <location>
        <begin position="68"/>
        <end position="81"/>
    </location>
</feature>
<keyword evidence="4" id="KW-1185">Reference proteome</keyword>
<feature type="region of interest" description="Disordered" evidence="1">
    <location>
        <begin position="58"/>
        <end position="117"/>
    </location>
</feature>
<name>R7U8E3_CAPTE</name>
<gene>
    <name evidence="2" type="ORF">CAPTEDRAFT_211887</name>
</gene>
<evidence type="ECO:0000313" key="2">
    <source>
        <dbReference type="EMBL" id="ELT99360.1"/>
    </source>
</evidence>
<dbReference type="AlphaFoldDB" id="R7U8E3"/>
<evidence type="ECO:0000313" key="4">
    <source>
        <dbReference type="Proteomes" id="UP000014760"/>
    </source>
</evidence>
<dbReference type="EMBL" id="AMQN01010063">
    <property type="status" value="NOT_ANNOTATED_CDS"/>
    <property type="molecule type" value="Genomic_DNA"/>
</dbReference>
<proteinExistence type="predicted"/>
<dbReference type="Proteomes" id="UP000014760">
    <property type="component" value="Unassembled WGS sequence"/>
</dbReference>
<sequence>MASTVRIDSMPSTLTISNRADLGYLKEELSRMNDIARHAQWLLPAIISPANLIKKGFLPASGQQKGISRSDIERQRRDDGHMSAFDTQKSRGQDLTSSSFSPTPGQKRRNANKKGILLVNNKHTNKQYKHTKIRTSIMKKKFLL</sequence>
<reference evidence="2 4" key="2">
    <citation type="journal article" date="2013" name="Nature">
        <title>Insights into bilaterian evolution from three spiralian genomes.</title>
        <authorList>
            <person name="Simakov O."/>
            <person name="Marletaz F."/>
            <person name="Cho S.J."/>
            <person name="Edsinger-Gonzales E."/>
            <person name="Havlak P."/>
            <person name="Hellsten U."/>
            <person name="Kuo D.H."/>
            <person name="Larsson T."/>
            <person name="Lv J."/>
            <person name="Arendt D."/>
            <person name="Savage R."/>
            <person name="Osoegawa K."/>
            <person name="de Jong P."/>
            <person name="Grimwood J."/>
            <person name="Chapman J.A."/>
            <person name="Shapiro H."/>
            <person name="Aerts A."/>
            <person name="Otillar R.P."/>
            <person name="Terry A.Y."/>
            <person name="Boore J.L."/>
            <person name="Grigoriev I.V."/>
            <person name="Lindberg D.R."/>
            <person name="Seaver E.C."/>
            <person name="Weisblat D.A."/>
            <person name="Putnam N.H."/>
            <person name="Rokhsar D.S."/>
        </authorList>
    </citation>
    <scope>NUCLEOTIDE SEQUENCE</scope>
    <source>
        <strain evidence="2 4">I ESC-2004</strain>
    </source>
</reference>
<accession>R7U8E3</accession>
<protein>
    <submittedName>
        <fullName evidence="2 3">Uncharacterized protein</fullName>
    </submittedName>
</protein>
<dbReference type="EMBL" id="KB306940">
    <property type="protein sequence ID" value="ELT99360.1"/>
    <property type="molecule type" value="Genomic_DNA"/>
</dbReference>
<reference evidence="3" key="3">
    <citation type="submission" date="2015-06" db="UniProtKB">
        <authorList>
            <consortium name="EnsemblMetazoa"/>
        </authorList>
    </citation>
    <scope>IDENTIFICATION</scope>
</reference>
<feature type="compositionally biased region" description="Polar residues" evidence="1">
    <location>
        <begin position="93"/>
        <end position="104"/>
    </location>
</feature>
<evidence type="ECO:0000256" key="1">
    <source>
        <dbReference type="SAM" id="MobiDB-lite"/>
    </source>
</evidence>
<evidence type="ECO:0000313" key="3">
    <source>
        <dbReference type="EnsemblMetazoa" id="CapteP211887"/>
    </source>
</evidence>
<reference evidence="4" key="1">
    <citation type="submission" date="2012-12" db="EMBL/GenBank/DDBJ databases">
        <authorList>
            <person name="Hellsten U."/>
            <person name="Grimwood J."/>
            <person name="Chapman J.A."/>
            <person name="Shapiro H."/>
            <person name="Aerts A."/>
            <person name="Otillar R.P."/>
            <person name="Terry A.Y."/>
            <person name="Boore J.L."/>
            <person name="Simakov O."/>
            <person name="Marletaz F."/>
            <person name="Cho S.-J."/>
            <person name="Edsinger-Gonzales E."/>
            <person name="Havlak P."/>
            <person name="Kuo D.-H."/>
            <person name="Larsson T."/>
            <person name="Lv J."/>
            <person name="Arendt D."/>
            <person name="Savage R."/>
            <person name="Osoegawa K."/>
            <person name="de Jong P."/>
            <person name="Lindberg D.R."/>
            <person name="Seaver E.C."/>
            <person name="Weisblat D.A."/>
            <person name="Putnam N.H."/>
            <person name="Grigoriev I.V."/>
            <person name="Rokhsar D.S."/>
        </authorList>
    </citation>
    <scope>NUCLEOTIDE SEQUENCE</scope>
    <source>
        <strain evidence="4">I ESC-2004</strain>
    </source>
</reference>
<dbReference type="HOGENOM" id="CLU_1798278_0_0_1"/>
<dbReference type="EnsemblMetazoa" id="CapteT211887">
    <property type="protein sequence ID" value="CapteP211887"/>
    <property type="gene ID" value="CapteG211887"/>
</dbReference>